<dbReference type="OrthoDB" id="504708at2759"/>
<evidence type="ECO:0000313" key="2">
    <source>
        <dbReference type="Proteomes" id="UP001085076"/>
    </source>
</evidence>
<accession>A0A9D5D898</accession>
<dbReference type="EMBL" id="JAGGNH010000001">
    <property type="protein sequence ID" value="KAJ0986639.1"/>
    <property type="molecule type" value="Genomic_DNA"/>
</dbReference>
<dbReference type="GO" id="GO:0015079">
    <property type="term" value="F:potassium ion transmembrane transporter activity"/>
    <property type="evidence" value="ECO:0007669"/>
    <property type="project" value="InterPro"/>
</dbReference>
<organism evidence="1 2">
    <name type="scientific">Dioscorea zingiberensis</name>
    <dbReference type="NCBI Taxonomy" id="325984"/>
    <lineage>
        <taxon>Eukaryota</taxon>
        <taxon>Viridiplantae</taxon>
        <taxon>Streptophyta</taxon>
        <taxon>Embryophyta</taxon>
        <taxon>Tracheophyta</taxon>
        <taxon>Spermatophyta</taxon>
        <taxon>Magnoliopsida</taxon>
        <taxon>Liliopsida</taxon>
        <taxon>Dioscoreales</taxon>
        <taxon>Dioscoreaceae</taxon>
        <taxon>Dioscorea</taxon>
    </lineage>
</organism>
<gene>
    <name evidence="1" type="ORF">J5N97_004995</name>
</gene>
<dbReference type="Proteomes" id="UP001085076">
    <property type="component" value="Miscellaneous, Linkage group lg01"/>
</dbReference>
<name>A0A9D5D898_9LILI</name>
<keyword evidence="2" id="KW-1185">Reference proteome</keyword>
<dbReference type="AlphaFoldDB" id="A0A9D5D898"/>
<dbReference type="PANTHER" id="PTHR30540">
    <property type="entry name" value="OSMOTIC STRESS POTASSIUM TRANSPORTER"/>
    <property type="match status" value="1"/>
</dbReference>
<reference evidence="1" key="1">
    <citation type="submission" date="2021-03" db="EMBL/GenBank/DDBJ databases">
        <authorList>
            <person name="Li Z."/>
            <person name="Yang C."/>
        </authorList>
    </citation>
    <scope>NUCLEOTIDE SEQUENCE</scope>
    <source>
        <strain evidence="1">Dzin_1.0</strain>
        <tissue evidence="1">Leaf</tissue>
    </source>
</reference>
<dbReference type="InterPro" id="IPR003855">
    <property type="entry name" value="K+_transporter"/>
</dbReference>
<evidence type="ECO:0000313" key="1">
    <source>
        <dbReference type="EMBL" id="KAJ0986639.1"/>
    </source>
</evidence>
<dbReference type="PANTHER" id="PTHR30540:SF4">
    <property type="entry name" value="POTASSIUM TRANSPORTER 12-RELATED"/>
    <property type="match status" value="1"/>
</dbReference>
<proteinExistence type="predicted"/>
<protein>
    <submittedName>
        <fullName evidence="1">Uncharacterized protein</fullName>
    </submittedName>
</protein>
<reference evidence="1" key="2">
    <citation type="journal article" date="2022" name="Hortic Res">
        <title>The genome of Dioscorea zingiberensis sheds light on the biosynthesis, origin and evolution of the medicinally important diosgenin saponins.</title>
        <authorList>
            <person name="Li Y."/>
            <person name="Tan C."/>
            <person name="Li Z."/>
            <person name="Guo J."/>
            <person name="Li S."/>
            <person name="Chen X."/>
            <person name="Wang C."/>
            <person name="Dai X."/>
            <person name="Yang H."/>
            <person name="Song W."/>
            <person name="Hou L."/>
            <person name="Xu J."/>
            <person name="Tong Z."/>
            <person name="Xu A."/>
            <person name="Yuan X."/>
            <person name="Wang W."/>
            <person name="Yang Q."/>
            <person name="Chen L."/>
            <person name="Sun Z."/>
            <person name="Wang K."/>
            <person name="Pan B."/>
            <person name="Chen J."/>
            <person name="Bao Y."/>
            <person name="Liu F."/>
            <person name="Qi X."/>
            <person name="Gang D.R."/>
            <person name="Wen J."/>
            <person name="Li J."/>
        </authorList>
    </citation>
    <scope>NUCLEOTIDE SEQUENCE</scope>
    <source>
        <strain evidence="1">Dzin_1.0</strain>
    </source>
</reference>
<comment type="caution">
    <text evidence="1">The sequence shown here is derived from an EMBL/GenBank/DDBJ whole genome shotgun (WGS) entry which is preliminary data.</text>
</comment>
<dbReference type="GO" id="GO:0016020">
    <property type="term" value="C:membrane"/>
    <property type="evidence" value="ECO:0007669"/>
    <property type="project" value="InterPro"/>
</dbReference>
<sequence length="158" mass="17450">MREKISMDFILELGSSLGTVRVPGIGLVYNELVQASSSDRIVQHGTSELQVPLLSDQKLDVASSIISSPSGGLSTLPSNAMTSDEDPSLEYELSALREAMESGFTYLLAHSDVRATKESVFLKKFVINYFYAFLRRNCRASFSVPHMNIIEVGMTYMV</sequence>